<evidence type="ECO:0000256" key="3">
    <source>
        <dbReference type="RuleBase" id="RU361235"/>
    </source>
</evidence>
<dbReference type="EC" id="3.1.1.-" evidence="3"/>
<organism evidence="6 7">
    <name type="scientific">Phyllosticta citribraziliensis</name>
    <dbReference type="NCBI Taxonomy" id="989973"/>
    <lineage>
        <taxon>Eukaryota</taxon>
        <taxon>Fungi</taxon>
        <taxon>Dikarya</taxon>
        <taxon>Ascomycota</taxon>
        <taxon>Pezizomycotina</taxon>
        <taxon>Dothideomycetes</taxon>
        <taxon>Dothideomycetes incertae sedis</taxon>
        <taxon>Botryosphaeriales</taxon>
        <taxon>Phyllostictaceae</taxon>
        <taxon>Phyllosticta</taxon>
    </lineage>
</organism>
<dbReference type="EMBL" id="JBBPEH010000005">
    <property type="protein sequence ID" value="KAK7538575.1"/>
    <property type="molecule type" value="Genomic_DNA"/>
</dbReference>
<comment type="similarity">
    <text evidence="1 3">Belongs to the type-B carboxylesterase/lipase family.</text>
</comment>
<evidence type="ECO:0000256" key="2">
    <source>
        <dbReference type="ARBA" id="ARBA00022801"/>
    </source>
</evidence>
<gene>
    <name evidence="6" type="ORF">J3D65DRAFT_695038</name>
</gene>
<protein>
    <recommendedName>
        <fullName evidence="3">Carboxylic ester hydrolase</fullName>
        <ecNumber evidence="3">3.1.1.-</ecNumber>
    </recommendedName>
</protein>
<dbReference type="InterPro" id="IPR002018">
    <property type="entry name" value="CarbesteraseB"/>
</dbReference>
<accession>A0ABR1LWX0</accession>
<keyword evidence="7" id="KW-1185">Reference proteome</keyword>
<sequence length="537" mass="58572">MFRKLVLLLHLLCLSRAAENPLVTLDYGKFQGKYDKTYNIAYFRKIPFGASTAGANRFRAPQPPAAIPENVVYDTDQDFDMCPQRENSGSEDCLYLGIYSRPWDTKTRPKRPVVVVFYGGGFIRGSASFTLPPSAYPILKVDPANDFVVVYPNYRTNAFGFLPGRHVKDSPTADLNVGLLDQRSALEWVQKHIAAFGGDPDDVTIWGQSAGAGSVIGQVAAQALQQNSGPKLFHRALASSPFWPKTYRYDEPEAEALYEQLASLAGCAGNPEESLECLRAADVQKLREAALQISAANTYTTSSFNWAPVVDGDFLRAPLSSLATLAPGTTVWAMYNTHEGENFLPSSLSGSGRDKDDPALDAWLHGYLPRFNDANIAAVKALYPLDGQAENTVLDSTRVRAGLIFRDSVLACPGLWAAQAAQATQGSKAYLGEYTISPAKHGSDTIYWNQVNEIQQTDPFIYHGYAGAFGSFFQTGDPNAQGPPPQSGAAKKPYTAVPPLQSGQEWVIKSDSFETHDIALLSKRCAFWKENAASVPL</sequence>
<evidence type="ECO:0000256" key="1">
    <source>
        <dbReference type="ARBA" id="ARBA00005964"/>
    </source>
</evidence>
<name>A0ABR1LWX0_9PEZI</name>
<comment type="caution">
    <text evidence="6">The sequence shown here is derived from an EMBL/GenBank/DDBJ whole genome shotgun (WGS) entry which is preliminary data.</text>
</comment>
<keyword evidence="3" id="KW-0732">Signal</keyword>
<evidence type="ECO:0000313" key="7">
    <source>
        <dbReference type="Proteomes" id="UP001360953"/>
    </source>
</evidence>
<dbReference type="InterPro" id="IPR029058">
    <property type="entry name" value="AB_hydrolase_fold"/>
</dbReference>
<feature type="domain" description="Carboxylesterase type B" evidence="5">
    <location>
        <begin position="20"/>
        <end position="528"/>
    </location>
</feature>
<dbReference type="PANTHER" id="PTHR11559">
    <property type="entry name" value="CARBOXYLESTERASE"/>
    <property type="match status" value="1"/>
</dbReference>
<dbReference type="Gene3D" id="3.40.50.1820">
    <property type="entry name" value="alpha/beta hydrolase"/>
    <property type="match status" value="1"/>
</dbReference>
<dbReference type="GeneID" id="92036897"/>
<feature type="region of interest" description="Disordered" evidence="4">
    <location>
        <begin position="476"/>
        <end position="495"/>
    </location>
</feature>
<dbReference type="InterPro" id="IPR050309">
    <property type="entry name" value="Type-B_Carboxylest/Lipase"/>
</dbReference>
<dbReference type="RefSeq" id="XP_066656262.1">
    <property type="nucleotide sequence ID" value="XM_066803991.1"/>
</dbReference>
<feature type="signal peptide" evidence="3">
    <location>
        <begin position="1"/>
        <end position="17"/>
    </location>
</feature>
<dbReference type="SUPFAM" id="SSF53474">
    <property type="entry name" value="alpha/beta-Hydrolases"/>
    <property type="match status" value="1"/>
</dbReference>
<evidence type="ECO:0000313" key="6">
    <source>
        <dbReference type="EMBL" id="KAK7538575.1"/>
    </source>
</evidence>
<dbReference type="PROSITE" id="PS00122">
    <property type="entry name" value="CARBOXYLESTERASE_B_1"/>
    <property type="match status" value="1"/>
</dbReference>
<evidence type="ECO:0000256" key="4">
    <source>
        <dbReference type="SAM" id="MobiDB-lite"/>
    </source>
</evidence>
<keyword evidence="2 3" id="KW-0378">Hydrolase</keyword>
<dbReference type="Pfam" id="PF00135">
    <property type="entry name" value="COesterase"/>
    <property type="match status" value="1"/>
</dbReference>
<reference evidence="6 7" key="1">
    <citation type="submission" date="2024-04" db="EMBL/GenBank/DDBJ databases">
        <title>Phyllosticta paracitricarpa is synonymous to the EU quarantine fungus P. citricarpa based on phylogenomic analyses.</title>
        <authorList>
            <consortium name="Lawrence Berkeley National Laboratory"/>
            <person name="Van ingen-buijs V.A."/>
            <person name="Van westerhoven A.C."/>
            <person name="Haridas S."/>
            <person name="Skiadas P."/>
            <person name="Martin F."/>
            <person name="Groenewald J.Z."/>
            <person name="Crous P.W."/>
            <person name="Seidl M.F."/>
        </authorList>
    </citation>
    <scope>NUCLEOTIDE SEQUENCE [LARGE SCALE GENOMIC DNA]</scope>
    <source>
        <strain evidence="6 7">CPC 17464</strain>
    </source>
</reference>
<evidence type="ECO:0000259" key="5">
    <source>
        <dbReference type="Pfam" id="PF00135"/>
    </source>
</evidence>
<dbReference type="InterPro" id="IPR019826">
    <property type="entry name" value="Carboxylesterase_B_AS"/>
</dbReference>
<proteinExistence type="inferred from homology"/>
<feature type="chain" id="PRO_5044962237" description="Carboxylic ester hydrolase" evidence="3">
    <location>
        <begin position="18"/>
        <end position="537"/>
    </location>
</feature>
<dbReference type="Proteomes" id="UP001360953">
    <property type="component" value="Unassembled WGS sequence"/>
</dbReference>